<evidence type="ECO:0000313" key="5">
    <source>
        <dbReference type="Proteomes" id="UP000246132"/>
    </source>
</evidence>
<dbReference type="InterPro" id="IPR002933">
    <property type="entry name" value="Peptidase_M20"/>
</dbReference>
<keyword evidence="3" id="KW-0479">Metal-binding</keyword>
<dbReference type="GO" id="GO:0016813">
    <property type="term" value="F:hydrolase activity, acting on carbon-nitrogen (but not peptide) bonds, in linear amidines"/>
    <property type="evidence" value="ECO:0007669"/>
    <property type="project" value="InterPro"/>
</dbReference>
<dbReference type="Gene3D" id="3.30.70.360">
    <property type="match status" value="1"/>
</dbReference>
<dbReference type="CDD" id="cd03884">
    <property type="entry name" value="M20_bAS"/>
    <property type="match status" value="1"/>
</dbReference>
<evidence type="ECO:0000256" key="3">
    <source>
        <dbReference type="PIRSR" id="PIRSR001235-1"/>
    </source>
</evidence>
<comment type="similarity">
    <text evidence="1">Belongs to the peptidase M20 family.</text>
</comment>
<dbReference type="PANTHER" id="PTHR32494">
    <property type="entry name" value="ALLANTOATE DEIMINASE-RELATED"/>
    <property type="match status" value="1"/>
</dbReference>
<proteinExistence type="inferred from homology"/>
<comment type="caution">
    <text evidence="4">The sequence shown here is derived from an EMBL/GenBank/DDBJ whole genome shotgun (WGS) entry which is preliminary data.</text>
</comment>
<dbReference type="NCBIfam" id="TIGR01879">
    <property type="entry name" value="hydantase"/>
    <property type="match status" value="1"/>
</dbReference>
<dbReference type="PIRSF" id="PIRSF001235">
    <property type="entry name" value="Amidase_carbamoylase"/>
    <property type="match status" value="1"/>
</dbReference>
<keyword evidence="2 4" id="KW-0378">Hydrolase</keyword>
<dbReference type="Proteomes" id="UP000246132">
    <property type="component" value="Unassembled WGS sequence"/>
</dbReference>
<dbReference type="OrthoDB" id="9808195at2"/>
<evidence type="ECO:0000313" key="4">
    <source>
        <dbReference type="EMBL" id="RKF07653.1"/>
    </source>
</evidence>
<evidence type="ECO:0000256" key="1">
    <source>
        <dbReference type="ARBA" id="ARBA00006153"/>
    </source>
</evidence>
<comment type="cofactor">
    <cofactor evidence="3">
        <name>Zn(2+)</name>
        <dbReference type="ChEBI" id="CHEBI:29105"/>
    </cofactor>
    <text evidence="3">Binds 2 Zn(2+) ions per subunit.</text>
</comment>
<dbReference type="RefSeq" id="WP_109765530.1">
    <property type="nucleotide sequence ID" value="NZ_QFWV02000004.1"/>
</dbReference>
<dbReference type="PANTHER" id="PTHR32494:SF5">
    <property type="entry name" value="ALLANTOATE AMIDOHYDROLASE"/>
    <property type="match status" value="1"/>
</dbReference>
<dbReference type="SUPFAM" id="SSF53187">
    <property type="entry name" value="Zn-dependent exopeptidases"/>
    <property type="match status" value="1"/>
</dbReference>
<dbReference type="GO" id="GO:0046872">
    <property type="term" value="F:metal ion binding"/>
    <property type="evidence" value="ECO:0007669"/>
    <property type="project" value="UniProtKB-KW"/>
</dbReference>
<dbReference type="InterPro" id="IPR036264">
    <property type="entry name" value="Bact_exopeptidase_dim_dom"/>
</dbReference>
<feature type="binding site" evidence="3">
    <location>
        <position position="101"/>
    </location>
    <ligand>
        <name>Zn(2+)</name>
        <dbReference type="ChEBI" id="CHEBI:29105"/>
        <label>2</label>
    </ligand>
</feature>
<feature type="binding site" evidence="3">
    <location>
        <position position="90"/>
    </location>
    <ligand>
        <name>Zn(2+)</name>
        <dbReference type="ChEBI" id="CHEBI:29105"/>
        <label>1</label>
    </ligand>
</feature>
<gene>
    <name evidence="4" type="ORF">DEM25_007775</name>
</gene>
<dbReference type="InterPro" id="IPR010158">
    <property type="entry name" value="Amidase_Cbmase"/>
</dbReference>
<dbReference type="EMBL" id="QFWV02000004">
    <property type="protein sequence ID" value="RKF07653.1"/>
    <property type="molecule type" value="Genomic_DNA"/>
</dbReference>
<dbReference type="Pfam" id="PF01546">
    <property type="entry name" value="Peptidase_M20"/>
    <property type="match status" value="1"/>
</dbReference>
<keyword evidence="5" id="KW-1185">Reference proteome</keyword>
<keyword evidence="3" id="KW-0862">Zinc</keyword>
<organism evidence="4 5">
    <name type="scientific">Oceaniradius stylonematis</name>
    <dbReference type="NCBI Taxonomy" id="2184161"/>
    <lineage>
        <taxon>Bacteria</taxon>
        <taxon>Pseudomonadati</taxon>
        <taxon>Pseudomonadota</taxon>
        <taxon>Alphaproteobacteria</taxon>
        <taxon>Hyphomicrobiales</taxon>
        <taxon>Ahrensiaceae</taxon>
        <taxon>Oceaniradius</taxon>
    </lineage>
</organism>
<feature type="binding site" evidence="3">
    <location>
        <position position="199"/>
    </location>
    <ligand>
        <name>Zn(2+)</name>
        <dbReference type="ChEBI" id="CHEBI:29105"/>
        <label>1</label>
    </ligand>
</feature>
<accession>A0A3A8AP12</accession>
<feature type="binding site" evidence="3">
    <location>
        <position position="140"/>
    </location>
    <ligand>
        <name>Zn(2+)</name>
        <dbReference type="ChEBI" id="CHEBI:29105"/>
        <label>2</label>
    </ligand>
</feature>
<dbReference type="NCBIfam" id="NF006772">
    <property type="entry name" value="PRK09290.2-1"/>
    <property type="match status" value="1"/>
</dbReference>
<reference evidence="4 5" key="1">
    <citation type="journal article" date="2018" name="Int. J. Syst. Bacteriol.">
        <title>Oceaniradius stylonemae gen. nov., sp. nov., isolated from a red alga, Stylonema cornu-cervi.</title>
        <authorList>
            <person name="Jeong S."/>
        </authorList>
    </citation>
    <scope>NUCLEOTIDE SEQUENCE [LARGE SCALE GENOMIC DNA]</scope>
    <source>
        <strain evidence="4 5">StC1</strain>
    </source>
</reference>
<feature type="binding site" evidence="3">
    <location>
        <position position="101"/>
    </location>
    <ligand>
        <name>Zn(2+)</name>
        <dbReference type="ChEBI" id="CHEBI:29105"/>
        <label>1</label>
    </ligand>
</feature>
<feature type="binding site" evidence="3">
    <location>
        <position position="391"/>
    </location>
    <ligand>
        <name>Zn(2+)</name>
        <dbReference type="ChEBI" id="CHEBI:29105"/>
        <label>2</label>
    </ligand>
</feature>
<sequence>MTQTLANDRLAVDRPWLDAMMEEVSAFGATGEPGALNRMAATTEHGKARDWLCSLMERRGYEVRVDPVGNVFGVLETAGPDAPLVLVGSHLDSQPNGGRFDGAYGVVAALAAIEAVRAHLDARGEAPGCNFAVVDWTNEEGARFQPSLLGSGVYAGELDLDFALAREDGDGVSVGAELARIGYAGTDAAPRADCYIEFHVEGDTALEQSGRHIGPFERYWGALKVRAAMLGERAHTGPTVMAERKDAGLGAAYVMAGLRAMSDKRDGALYTSVGRLVVEPNSPNMVPERATMFIELRAPEQPMLEEAEAELMVLLEESAARASVGHEVISIDRRQAGRFDPRLVALCEAEAAAQGLETMRLETIGGHDAVPLSRYCPGIVIAVPSVGGILHHPDEYTTPEDCERGANVLAAMLWRLHEAEGDLDAATARSEGRGAT</sequence>
<protein>
    <submittedName>
        <fullName evidence="4">Zn-dependent hydrolase</fullName>
    </submittedName>
</protein>
<dbReference type="SUPFAM" id="SSF55031">
    <property type="entry name" value="Bacterial exopeptidase dimerisation domain"/>
    <property type="match status" value="1"/>
</dbReference>
<evidence type="ECO:0000256" key="2">
    <source>
        <dbReference type="ARBA" id="ARBA00022801"/>
    </source>
</evidence>
<dbReference type="Gene3D" id="3.40.630.10">
    <property type="entry name" value="Zn peptidases"/>
    <property type="match status" value="1"/>
</dbReference>
<dbReference type="AlphaFoldDB" id="A0A3A8AP12"/>
<name>A0A3A8AP12_9HYPH</name>